<dbReference type="RefSeq" id="WP_317902742.1">
    <property type="nucleotide sequence ID" value="NZ_JAIRBC010000017.1"/>
</dbReference>
<evidence type="ECO:0000313" key="1">
    <source>
        <dbReference type="EMBL" id="MCG2461601.1"/>
    </source>
</evidence>
<dbReference type="InterPro" id="IPR023614">
    <property type="entry name" value="Porin_dom_sf"/>
</dbReference>
<organism evidence="1 2">
    <name type="scientific">Cerina litoralis</name>
    <dbReference type="NCBI Taxonomy" id="2874477"/>
    <lineage>
        <taxon>Bacteria</taxon>
        <taxon>Pseudomonadati</taxon>
        <taxon>Bacteroidota</taxon>
        <taxon>Flavobacteriia</taxon>
        <taxon>Flavobacteriales</taxon>
        <taxon>Flavobacteriaceae</taxon>
        <taxon>Cerina</taxon>
    </lineage>
</organism>
<dbReference type="AlphaFoldDB" id="A0AAE3EXW5"/>
<dbReference type="EMBL" id="JAIRBC010000017">
    <property type="protein sequence ID" value="MCG2461601.1"/>
    <property type="molecule type" value="Genomic_DNA"/>
</dbReference>
<dbReference type="Gene3D" id="2.40.160.10">
    <property type="entry name" value="Porin"/>
    <property type="match status" value="1"/>
</dbReference>
<gene>
    <name evidence="1" type="ORF">K8352_12645</name>
</gene>
<name>A0AAE3EXW5_9FLAO</name>
<accession>A0AAE3EXW5</accession>
<proteinExistence type="predicted"/>
<dbReference type="Proteomes" id="UP001200642">
    <property type="component" value="Unassembled WGS sequence"/>
</dbReference>
<reference evidence="1" key="1">
    <citation type="submission" date="2023-02" db="EMBL/GenBank/DDBJ databases">
        <title>Genome of Flavobacteriaceae gen. nov. sp. strain F89.</title>
        <authorList>
            <person name="Wang Y."/>
        </authorList>
    </citation>
    <scope>NUCLEOTIDE SEQUENCE</scope>
    <source>
        <strain evidence="1">F89</strain>
    </source>
</reference>
<dbReference type="SUPFAM" id="SSF56935">
    <property type="entry name" value="Porins"/>
    <property type="match status" value="1"/>
</dbReference>
<sequence length="453" mass="51970">MLKQLLPFILCFVAIGYSQTHQDSIVARNQLKQELKTEILEELNAEGKDADTTAKKKVKIWDRFGLKGYGVVNYYNVNYDTDPNLKDKIDAERLNLYLTYKFNDWITFKSEIEFEHGGTGSSIELDNQEEFGEYEQEIEKGGAVKAEQININFAIRPYFNVRAGRLKLYFGLAQKLDEPTEYFSTTRPEMEAQILPLGWYENGVEFHGDFLKNKFTYHLTVTNGLDASGFSSRNWIKFGYQEKFELVNAQALAVMGRLDYNFSDQKNNFVGVSGYLGNSAPNRPKNDMQVSAYVSLVEAHINYDQEYLRFNSILLFGNLENSDIVSKANANLSNNLGVKRNPVGKNALGFSAEVGYEMLHFISPSTKQMIYPFARYDYYDTMFRTEGNVVDKPRWERNAITGGFNWFIIPEVVVKAQYQDRRLGSENFDPATLSFTGKKQREKTFSVGIGFEF</sequence>
<evidence type="ECO:0000313" key="2">
    <source>
        <dbReference type="Proteomes" id="UP001200642"/>
    </source>
</evidence>
<keyword evidence="2" id="KW-1185">Reference proteome</keyword>
<comment type="caution">
    <text evidence="1">The sequence shown here is derived from an EMBL/GenBank/DDBJ whole genome shotgun (WGS) entry which is preliminary data.</text>
</comment>
<protein>
    <submittedName>
        <fullName evidence="1">Autotransporter outer membrane beta-barrel domain-containing protein</fullName>
    </submittedName>
</protein>